<feature type="coiled-coil region" evidence="1">
    <location>
        <begin position="34"/>
        <end position="61"/>
    </location>
</feature>
<dbReference type="Gene3D" id="1.10.287.1080">
    <property type="entry name" value="MazG-like"/>
    <property type="match status" value="1"/>
</dbReference>
<dbReference type="CDD" id="cd11532">
    <property type="entry name" value="NTP-PPase_COG4997"/>
    <property type="match status" value="1"/>
</dbReference>
<dbReference type="AlphaFoldDB" id="A0AB39BX42"/>
<dbReference type="InterPro" id="IPR021130">
    <property type="entry name" value="PRib-ATP_PPHydrolase-like"/>
</dbReference>
<keyword evidence="1" id="KW-0175">Coiled coil</keyword>
<dbReference type="EMBL" id="CP162551">
    <property type="protein sequence ID" value="XDI37881.1"/>
    <property type="molecule type" value="Genomic_DNA"/>
</dbReference>
<gene>
    <name evidence="2" type="ORF">AB3N04_06090</name>
</gene>
<evidence type="ECO:0000313" key="2">
    <source>
        <dbReference type="EMBL" id="XDI37881.1"/>
    </source>
</evidence>
<dbReference type="RefSeq" id="WP_368505208.1">
    <property type="nucleotide sequence ID" value="NZ_CP162551.1"/>
</dbReference>
<evidence type="ECO:0000256" key="1">
    <source>
        <dbReference type="SAM" id="Coils"/>
    </source>
</evidence>
<sequence length="106" mass="12369">MPTYNKLVRDRIPEIIERSGKGFRTEILDTQGYDQQLREKLKEEMNELLEATSRKDVVEEMADLLEVVYALGSIHGVQPDEIQQVRMRKQSERGGFSDRIFLIDVE</sequence>
<accession>A0AB39BX42</accession>
<name>A0AB39BX42_9BACI</name>
<dbReference type="InterPro" id="IPR038735">
    <property type="entry name" value="MSMEG_1276-like_NTP-PPase_dom"/>
</dbReference>
<organism evidence="2">
    <name type="scientific">Alkalihalophilus sp. As8PL</name>
    <dbReference type="NCBI Taxonomy" id="3237103"/>
    <lineage>
        <taxon>Bacteria</taxon>
        <taxon>Bacillati</taxon>
        <taxon>Bacillota</taxon>
        <taxon>Bacilli</taxon>
        <taxon>Bacillales</taxon>
        <taxon>Bacillaceae</taxon>
        <taxon>Alkalihalophilus</taxon>
    </lineage>
</organism>
<dbReference type="SUPFAM" id="SSF101386">
    <property type="entry name" value="all-alpha NTP pyrophosphatases"/>
    <property type="match status" value="1"/>
</dbReference>
<protein>
    <submittedName>
        <fullName evidence="2">Phosphoribosyl-ATP pyrophosphohydrolase</fullName>
    </submittedName>
</protein>
<proteinExistence type="predicted"/>
<dbReference type="Pfam" id="PF01503">
    <property type="entry name" value="PRA-PH"/>
    <property type="match status" value="1"/>
</dbReference>
<reference evidence="2" key="1">
    <citation type="submission" date="2024-07" db="EMBL/GenBank/DDBJ databases">
        <title>Identification and characteristics of an arsenic-resistant bacterial isolate, which belongs to a novel species.</title>
        <authorList>
            <person name="Juszczyk A."/>
            <person name="Kowalczyk A."/>
            <person name="Was K."/>
            <person name="Kosowicz W."/>
            <person name="Budzyn A."/>
            <person name="Latowski D."/>
        </authorList>
    </citation>
    <scope>NUCLEOTIDE SEQUENCE</scope>
    <source>
        <strain evidence="2">As8PL</strain>
    </source>
</reference>